<comment type="caution">
    <text evidence="1">The sequence shown here is derived from an EMBL/GenBank/DDBJ whole genome shotgun (WGS) entry which is preliminary data.</text>
</comment>
<proteinExistence type="predicted"/>
<protein>
    <submittedName>
        <fullName evidence="1">Uncharacterized protein</fullName>
    </submittedName>
</protein>
<organism evidence="1 2">
    <name type="scientific">Trichinella nelsoni</name>
    <dbReference type="NCBI Taxonomy" id="6336"/>
    <lineage>
        <taxon>Eukaryota</taxon>
        <taxon>Metazoa</taxon>
        <taxon>Ecdysozoa</taxon>
        <taxon>Nematoda</taxon>
        <taxon>Enoplea</taxon>
        <taxon>Dorylaimia</taxon>
        <taxon>Trichinellida</taxon>
        <taxon>Trichinellidae</taxon>
        <taxon>Trichinella</taxon>
    </lineage>
</organism>
<dbReference type="EMBL" id="JYDL01000128">
    <property type="protein sequence ID" value="KRX15555.1"/>
    <property type="molecule type" value="Genomic_DNA"/>
</dbReference>
<evidence type="ECO:0000313" key="2">
    <source>
        <dbReference type="Proteomes" id="UP000054630"/>
    </source>
</evidence>
<evidence type="ECO:0000313" key="1">
    <source>
        <dbReference type="EMBL" id="KRX15555.1"/>
    </source>
</evidence>
<gene>
    <name evidence="1" type="ORF">T07_11173</name>
</gene>
<sequence length="88" mass="10147">MLVFTQNIRIAERSTLLLHWACNCKLHYVEYLLYPACDESMLRTWRNLQYLNTALISGYLTYAPFRLICLAQLAASSFMPSSILLPVS</sequence>
<dbReference type="AlphaFoldDB" id="A0A0V0RM36"/>
<accession>A0A0V0RM36</accession>
<dbReference type="Proteomes" id="UP000054630">
    <property type="component" value="Unassembled WGS sequence"/>
</dbReference>
<name>A0A0V0RM36_9BILA</name>
<keyword evidence="2" id="KW-1185">Reference proteome</keyword>
<reference evidence="1 2" key="1">
    <citation type="submission" date="2015-01" db="EMBL/GenBank/DDBJ databases">
        <title>Evolution of Trichinella species and genotypes.</title>
        <authorList>
            <person name="Korhonen P.K."/>
            <person name="Edoardo P."/>
            <person name="Giuseppe L.R."/>
            <person name="Gasser R.B."/>
        </authorList>
    </citation>
    <scope>NUCLEOTIDE SEQUENCE [LARGE SCALE GENOMIC DNA]</scope>
    <source>
        <strain evidence="1">ISS37</strain>
    </source>
</reference>